<feature type="compositionally biased region" description="Basic and acidic residues" evidence="11">
    <location>
        <begin position="314"/>
        <end position="325"/>
    </location>
</feature>
<comment type="similarity">
    <text evidence="2">Belongs to the PP2C family.</text>
</comment>
<evidence type="ECO:0000256" key="4">
    <source>
        <dbReference type="ARBA" id="ARBA00022723"/>
    </source>
</evidence>
<feature type="compositionally biased region" description="Basic residues" evidence="11">
    <location>
        <begin position="62"/>
        <end position="76"/>
    </location>
</feature>
<evidence type="ECO:0000256" key="8">
    <source>
        <dbReference type="ARBA" id="ARBA00023211"/>
    </source>
</evidence>
<dbReference type="EMBL" id="AGQS02005342">
    <property type="protein sequence ID" value="KYF40935.1"/>
    <property type="molecule type" value="Genomic_DNA"/>
</dbReference>
<dbReference type="InterPro" id="IPR015655">
    <property type="entry name" value="PP2C"/>
</dbReference>
<dbReference type="Gene3D" id="3.60.40.10">
    <property type="entry name" value="PPM-type phosphatase domain"/>
    <property type="match status" value="1"/>
</dbReference>
<keyword evidence="7" id="KW-0904">Protein phosphatase</keyword>
<dbReference type="OrthoDB" id="432045at2759"/>
<feature type="compositionally biased region" description="Basic and acidic residues" evidence="11">
    <location>
        <begin position="1"/>
        <end position="17"/>
    </location>
</feature>
<feature type="compositionally biased region" description="Low complexity" evidence="11">
    <location>
        <begin position="166"/>
        <end position="175"/>
    </location>
</feature>
<keyword evidence="6" id="KW-0460">Magnesium</keyword>
<feature type="compositionally biased region" description="Basic and acidic residues" evidence="11">
    <location>
        <begin position="45"/>
        <end position="61"/>
    </location>
</feature>
<dbReference type="GO" id="GO:0004722">
    <property type="term" value="F:protein serine/threonine phosphatase activity"/>
    <property type="evidence" value="ECO:0007669"/>
    <property type="project" value="UniProtKB-EC"/>
</dbReference>
<evidence type="ECO:0000256" key="6">
    <source>
        <dbReference type="ARBA" id="ARBA00022842"/>
    </source>
</evidence>
<organism evidence="13 14">
    <name type="scientific">Toxoplasma gondii ARI</name>
    <dbReference type="NCBI Taxonomy" id="1074872"/>
    <lineage>
        <taxon>Eukaryota</taxon>
        <taxon>Sar</taxon>
        <taxon>Alveolata</taxon>
        <taxon>Apicomplexa</taxon>
        <taxon>Conoidasida</taxon>
        <taxon>Coccidia</taxon>
        <taxon>Eucoccidiorida</taxon>
        <taxon>Eimeriorina</taxon>
        <taxon>Sarcocystidae</taxon>
        <taxon>Toxoplasma</taxon>
    </lineage>
</organism>
<evidence type="ECO:0000256" key="5">
    <source>
        <dbReference type="ARBA" id="ARBA00022801"/>
    </source>
</evidence>
<dbReference type="Proteomes" id="UP000074247">
    <property type="component" value="Unassembled WGS sequence"/>
</dbReference>
<feature type="compositionally biased region" description="Low complexity" evidence="11">
    <location>
        <begin position="122"/>
        <end position="131"/>
    </location>
</feature>
<dbReference type="AlphaFoldDB" id="A0A139XQ87"/>
<feature type="compositionally biased region" description="Basic and acidic residues" evidence="11">
    <location>
        <begin position="93"/>
        <end position="118"/>
    </location>
</feature>
<feature type="compositionally biased region" description="Basic residues" evidence="11">
    <location>
        <begin position="182"/>
        <end position="207"/>
    </location>
</feature>
<dbReference type="InterPro" id="IPR001932">
    <property type="entry name" value="PPM-type_phosphatase-like_dom"/>
</dbReference>
<comment type="cofactor">
    <cofactor evidence="1">
        <name>Mn(2+)</name>
        <dbReference type="ChEBI" id="CHEBI:29035"/>
    </cofactor>
</comment>
<feature type="compositionally biased region" description="Basic residues" evidence="11">
    <location>
        <begin position="18"/>
        <end position="34"/>
    </location>
</feature>
<name>A0A139XQ87_TOXGO</name>
<dbReference type="EC" id="3.1.3.16" evidence="3"/>
<dbReference type="InterPro" id="IPR036457">
    <property type="entry name" value="PPM-type-like_dom_sf"/>
</dbReference>
<keyword evidence="5 13" id="KW-0378">Hydrolase</keyword>
<accession>A0A139XQ87</accession>
<dbReference type="CDD" id="cd00143">
    <property type="entry name" value="PP2Cc"/>
    <property type="match status" value="1"/>
</dbReference>
<evidence type="ECO:0000256" key="2">
    <source>
        <dbReference type="ARBA" id="ARBA00006702"/>
    </source>
</evidence>
<dbReference type="SUPFAM" id="SSF81606">
    <property type="entry name" value="PP2C-like"/>
    <property type="match status" value="1"/>
</dbReference>
<feature type="domain" description="PPM-type phosphatase" evidence="12">
    <location>
        <begin position="439"/>
        <end position="771"/>
    </location>
</feature>
<keyword evidence="4" id="KW-0479">Metal-binding</keyword>
<dbReference type="SMART" id="SM00332">
    <property type="entry name" value="PP2Cc"/>
    <property type="match status" value="1"/>
</dbReference>
<comment type="caution">
    <text evidence="13">The sequence shown here is derived from an EMBL/GenBank/DDBJ whole genome shotgun (WGS) entry which is preliminary data.</text>
</comment>
<dbReference type="PROSITE" id="PS51746">
    <property type="entry name" value="PPM_2"/>
    <property type="match status" value="1"/>
</dbReference>
<evidence type="ECO:0000256" key="1">
    <source>
        <dbReference type="ARBA" id="ARBA00001936"/>
    </source>
</evidence>
<dbReference type="PANTHER" id="PTHR13832:SF803">
    <property type="entry name" value="PROTEIN PHOSPHATASE 1G"/>
    <property type="match status" value="1"/>
</dbReference>
<feature type="compositionally biased region" description="Polar residues" evidence="11">
    <location>
        <begin position="326"/>
        <end position="348"/>
    </location>
</feature>
<proteinExistence type="inferred from homology"/>
<dbReference type="GO" id="GO:0046872">
    <property type="term" value="F:metal ion binding"/>
    <property type="evidence" value="ECO:0007669"/>
    <property type="project" value="UniProtKB-KW"/>
</dbReference>
<gene>
    <name evidence="13" type="ORF">TGARI_244450B</name>
</gene>
<protein>
    <recommendedName>
        <fullName evidence="3">protein-serine/threonine phosphatase</fullName>
        <ecNumber evidence="3">3.1.3.16</ecNumber>
    </recommendedName>
</protein>
<comment type="catalytic activity">
    <reaction evidence="10">
        <text>O-phospho-L-threonyl-[protein] + H2O = L-threonyl-[protein] + phosphate</text>
        <dbReference type="Rhea" id="RHEA:47004"/>
        <dbReference type="Rhea" id="RHEA-COMP:11060"/>
        <dbReference type="Rhea" id="RHEA-COMP:11605"/>
        <dbReference type="ChEBI" id="CHEBI:15377"/>
        <dbReference type="ChEBI" id="CHEBI:30013"/>
        <dbReference type="ChEBI" id="CHEBI:43474"/>
        <dbReference type="ChEBI" id="CHEBI:61977"/>
        <dbReference type="EC" id="3.1.3.16"/>
    </reaction>
</comment>
<dbReference type="Pfam" id="PF00481">
    <property type="entry name" value="PP2C"/>
    <property type="match status" value="1"/>
</dbReference>
<evidence type="ECO:0000256" key="3">
    <source>
        <dbReference type="ARBA" id="ARBA00013081"/>
    </source>
</evidence>
<dbReference type="PANTHER" id="PTHR13832">
    <property type="entry name" value="PROTEIN PHOSPHATASE 2C"/>
    <property type="match status" value="1"/>
</dbReference>
<dbReference type="VEuPathDB" id="ToxoDB:TGARI_244450B"/>
<feature type="compositionally biased region" description="Low complexity" evidence="11">
    <location>
        <begin position="349"/>
        <end position="376"/>
    </location>
</feature>
<feature type="region of interest" description="Disordered" evidence="11">
    <location>
        <begin position="310"/>
        <end position="422"/>
    </location>
</feature>
<evidence type="ECO:0000256" key="9">
    <source>
        <dbReference type="ARBA" id="ARBA00047761"/>
    </source>
</evidence>
<reference evidence="13 14" key="1">
    <citation type="journal article" date="2016" name="Nat. Commun.">
        <title>Local admixture of amplified and diversified secreted pathogenesis determinants shapes mosaic Toxoplasma gondii genomes.</title>
        <authorList>
            <person name="Lorenzi H."/>
            <person name="Khan A."/>
            <person name="Behnke M.S."/>
            <person name="Namasivayam S."/>
            <person name="Swapna L.S."/>
            <person name="Hadjithomas M."/>
            <person name="Karamycheva S."/>
            <person name="Pinney D."/>
            <person name="Brunk B.P."/>
            <person name="Ajioka J.W."/>
            <person name="Ajzenberg D."/>
            <person name="Boothroyd J.C."/>
            <person name="Boyle J.P."/>
            <person name="Darde M.L."/>
            <person name="Diaz-Miranda M.A."/>
            <person name="Dubey J.P."/>
            <person name="Fritz H.M."/>
            <person name="Gennari S.M."/>
            <person name="Gregory B.D."/>
            <person name="Kim K."/>
            <person name="Saeij J.P."/>
            <person name="Su C."/>
            <person name="White M.W."/>
            <person name="Zhu X.Q."/>
            <person name="Howe D.K."/>
            <person name="Rosenthal B.M."/>
            <person name="Grigg M.E."/>
            <person name="Parkinson J."/>
            <person name="Liu L."/>
            <person name="Kissinger J.C."/>
            <person name="Roos D.S."/>
            <person name="Sibley L.D."/>
        </authorList>
    </citation>
    <scope>NUCLEOTIDE SEQUENCE [LARGE SCALE GENOMIC DNA]</scope>
    <source>
        <strain evidence="13 14">ARI</strain>
    </source>
</reference>
<feature type="region of interest" description="Disordered" evidence="11">
    <location>
        <begin position="1"/>
        <end position="226"/>
    </location>
</feature>
<evidence type="ECO:0000256" key="10">
    <source>
        <dbReference type="ARBA" id="ARBA00048336"/>
    </source>
</evidence>
<feature type="non-terminal residue" evidence="13">
    <location>
        <position position="1"/>
    </location>
</feature>
<evidence type="ECO:0000256" key="11">
    <source>
        <dbReference type="SAM" id="MobiDB-lite"/>
    </source>
</evidence>
<feature type="compositionally biased region" description="Basic and acidic residues" evidence="11">
    <location>
        <begin position="208"/>
        <end position="219"/>
    </location>
</feature>
<evidence type="ECO:0000313" key="14">
    <source>
        <dbReference type="Proteomes" id="UP000074247"/>
    </source>
</evidence>
<evidence type="ECO:0000313" key="13">
    <source>
        <dbReference type="EMBL" id="KYF40935.1"/>
    </source>
</evidence>
<comment type="catalytic activity">
    <reaction evidence="9">
        <text>O-phospho-L-seryl-[protein] + H2O = L-seryl-[protein] + phosphate</text>
        <dbReference type="Rhea" id="RHEA:20629"/>
        <dbReference type="Rhea" id="RHEA-COMP:9863"/>
        <dbReference type="Rhea" id="RHEA-COMP:11604"/>
        <dbReference type="ChEBI" id="CHEBI:15377"/>
        <dbReference type="ChEBI" id="CHEBI:29999"/>
        <dbReference type="ChEBI" id="CHEBI:43474"/>
        <dbReference type="ChEBI" id="CHEBI:83421"/>
        <dbReference type="EC" id="3.1.3.16"/>
    </reaction>
</comment>
<sequence>SSKDKKRDGDTKESAAKEKKKKSRRSRRKKHSTTKGKSIASRSKSSKDKERDGDTKESAAKEKKKKSRRSRRKKHSTTKDKSIASKSKSSRHKERDGDKEDSGQEEKSKRSRRSRSEESSTSEDSSIASRSKSSRHKERDGDKEDSGRKGKSKKSRRSRSEESSTSEDSSIASRSRSSESGKKRKSRRERSFSKKKKSKKSRRSKRRRSEEASDSHRFSDSLINSPIFSLENVPRAEVSALDARDAIRLTVRQLIESPETRLEDVEALVRHAGPVIEQDEELVNAVLAKVVAETSAATARLHDASEVLEAAGEQPKEQEQGREDQLSTQQDAGAQGQENSDATAQIGNTQEAAAETQAETAAETQAETAAETQAETAAKEDSKLEGVVNMQEPETETTFVMVPQPNSNGHRDDDSNESSISARDPQQKLIVHYSGGHVTSYAASMVGRRPTDEDALLVNFQLPNIPGNCLTALFDGHGGSEVSFFVAHNAPQFFEKLTNLEPQTIENAIKSLDSAVIKLPELRHAGTTGVFVFIERLHTPKKVLAVGREIHPLLDQVEENDEEEIRFQPLENLICEDEALLASRLNLPAKDCPAPPKNRVITIGEDKKLFQLTVANVGDSRAMLIHEDGTYTRLSRDHTPSAAGEQPRIEKAGGFVEYSDTFRVNGELSVSRAFGDREMKANPYLFADGQIITAIPEIRTFYAKPSDLLLLACDGLFEGENMTPGFIARYIHERRRTIKHDDDYEHLVSSLLDEAYIRGSEDNISAILTRVREPYSTHASQGFSIVNGAGMLLQSGRGSYALATEGDSATESVED</sequence>
<evidence type="ECO:0000256" key="7">
    <source>
        <dbReference type="ARBA" id="ARBA00022912"/>
    </source>
</evidence>
<evidence type="ECO:0000259" key="12">
    <source>
        <dbReference type="PROSITE" id="PS51746"/>
    </source>
</evidence>
<keyword evidence="8" id="KW-0464">Manganese</keyword>
<feature type="compositionally biased region" description="Basic and acidic residues" evidence="11">
    <location>
        <begin position="137"/>
        <end position="148"/>
    </location>
</feature>